<protein>
    <submittedName>
        <fullName evidence="1">Uncharacterized protein</fullName>
    </submittedName>
</protein>
<evidence type="ECO:0000313" key="2">
    <source>
        <dbReference type="Proteomes" id="UP000663828"/>
    </source>
</evidence>
<comment type="caution">
    <text evidence="1">The sequence shown here is derived from an EMBL/GenBank/DDBJ whole genome shotgun (WGS) entry which is preliminary data.</text>
</comment>
<gene>
    <name evidence="1" type="ORF">XAT740_LOCUS6467</name>
</gene>
<dbReference type="EMBL" id="CAJNOR010000294">
    <property type="protein sequence ID" value="CAF0870498.1"/>
    <property type="molecule type" value="Genomic_DNA"/>
</dbReference>
<organism evidence="1 2">
    <name type="scientific">Adineta ricciae</name>
    <name type="common">Rotifer</name>
    <dbReference type="NCBI Taxonomy" id="249248"/>
    <lineage>
        <taxon>Eukaryota</taxon>
        <taxon>Metazoa</taxon>
        <taxon>Spiralia</taxon>
        <taxon>Gnathifera</taxon>
        <taxon>Rotifera</taxon>
        <taxon>Eurotatoria</taxon>
        <taxon>Bdelloidea</taxon>
        <taxon>Adinetida</taxon>
        <taxon>Adinetidae</taxon>
        <taxon>Adineta</taxon>
    </lineage>
</organism>
<reference evidence="1" key="1">
    <citation type="submission" date="2021-02" db="EMBL/GenBank/DDBJ databases">
        <authorList>
            <person name="Nowell W R."/>
        </authorList>
    </citation>
    <scope>NUCLEOTIDE SEQUENCE</scope>
</reference>
<dbReference type="Proteomes" id="UP000663828">
    <property type="component" value="Unassembled WGS sequence"/>
</dbReference>
<keyword evidence="2" id="KW-1185">Reference proteome</keyword>
<evidence type="ECO:0000313" key="1">
    <source>
        <dbReference type="EMBL" id="CAF0870498.1"/>
    </source>
</evidence>
<sequence>MLLAAAACAAAGITYIFNDDADDAQTPKTSYEVVTVSSTIVDQQGIVKYIFQPQWRSPCLFVNQQQKGMSLFINECKLNRYRVPTETIRQAAKPIFARNLSVLFFWSMPLRARLVQTGMKPSQVVEELNSFKPNLMKLSVGIQNVNNDADRSEIGLSAERRPNLLISNDTFDSLSCNSTNDDDLISCEVLKKNKLSVNDRNNSQKRFCSEELNKKNCMRKTIFNNVNQCVENLSKILSESCSNDESHFTTVENSSSIIRPINSNNNHKLNTTSMDSSYETIPSVLPKFKHQNTKLIEEVSDGIILQRGEHFGVSLGKPVIRRCNSHVNHCEDNFHSIYQLNRLLSNSTCLLMQQYHIESIEDLIRLYLEHGPYHFTELLIKLFKVDSLIVQELTDVLSEWTNNLT</sequence>
<proteinExistence type="predicted"/>
<name>A0A813XH11_ADIRI</name>
<dbReference type="AlphaFoldDB" id="A0A813XH11"/>
<accession>A0A813XH11</accession>